<organism evidence="1 2">
    <name type="scientific">Trueperella pecoris</name>
    <dbReference type="NCBI Taxonomy" id="2733571"/>
    <lineage>
        <taxon>Bacteria</taxon>
        <taxon>Bacillati</taxon>
        <taxon>Actinomycetota</taxon>
        <taxon>Actinomycetes</taxon>
        <taxon>Actinomycetales</taxon>
        <taxon>Actinomycetaceae</taxon>
        <taxon>Trueperella</taxon>
    </lineage>
</organism>
<evidence type="ECO:0000313" key="2">
    <source>
        <dbReference type="Proteomes" id="UP000595053"/>
    </source>
</evidence>
<keyword evidence="2" id="KW-1185">Reference proteome</keyword>
<sequence length="95" mass="11006">MSISQKQSRKLLADPEHGHIYHKLMKADCLNTLTYLSGASMLLEDHLFNNEIRRLVEDALTSPEHIIPAHTRLTTTAREVRRLLIYLDQLLKDNQ</sequence>
<accession>A0A7M1QUG1</accession>
<dbReference type="EMBL" id="CP063213">
    <property type="protein sequence ID" value="QOR45441.1"/>
    <property type="molecule type" value="Genomic_DNA"/>
</dbReference>
<dbReference type="RefSeq" id="WP_197551013.1">
    <property type="nucleotide sequence ID" value="NZ_CP063213.1"/>
</dbReference>
<evidence type="ECO:0000313" key="1">
    <source>
        <dbReference type="EMBL" id="QOR45441.1"/>
    </source>
</evidence>
<name>A0A7M1QUG1_9ACTO</name>
<dbReference type="AlphaFoldDB" id="A0A7M1QUG1"/>
<protein>
    <submittedName>
        <fullName evidence="1">Uncharacterized protein</fullName>
    </submittedName>
</protein>
<gene>
    <name evidence="1" type="ORF">INS88_09310</name>
</gene>
<proteinExistence type="predicted"/>
<dbReference type="Proteomes" id="UP000595053">
    <property type="component" value="Chromosome"/>
</dbReference>
<reference evidence="1 2" key="1">
    <citation type="submission" date="2020-10" db="EMBL/GenBank/DDBJ databases">
        <title>Trueperella pecoris sp. nov. isolated from bovine and porcine specimens.</title>
        <authorList>
            <person name="Schoenecker L."/>
            <person name="Schnydrig P."/>
            <person name="Brodard I."/>
            <person name="Thomann A."/>
            <person name="Hemphill A."/>
            <person name="Rodriguez-Campos S."/>
            <person name="Perreten V."/>
            <person name="Jores J."/>
            <person name="Kittl S."/>
        </authorList>
    </citation>
    <scope>NUCLEOTIDE SEQUENCE [LARGE SCALE GENOMIC DNA]</scope>
    <source>
        <strain evidence="1 2">15A0121</strain>
    </source>
</reference>